<dbReference type="InterPro" id="IPR041524">
    <property type="entry name" value="GH131_N"/>
</dbReference>
<dbReference type="OrthoDB" id="5283326at2759"/>
<name>A0A8H6WAL5_9AGAR</name>
<dbReference type="AlphaFoldDB" id="A0A8H6WAL5"/>
<feature type="domain" description="Glycoside hydrolase 131 catalytic N-terminal" evidence="2">
    <location>
        <begin position="29"/>
        <end position="317"/>
    </location>
</feature>
<protein>
    <submittedName>
        <fullName evidence="3">E3 ubiquitin-protein ligase hel2</fullName>
    </submittedName>
</protein>
<dbReference type="PANTHER" id="PTHR34612">
    <property type="entry name" value="GH131_N DOMAIN-CONTAINING PROTEIN"/>
    <property type="match status" value="1"/>
</dbReference>
<evidence type="ECO:0000313" key="3">
    <source>
        <dbReference type="EMBL" id="KAF7309271.1"/>
    </source>
</evidence>
<dbReference type="Pfam" id="PF18271">
    <property type="entry name" value="GH131_N"/>
    <property type="match status" value="1"/>
</dbReference>
<evidence type="ECO:0000313" key="4">
    <source>
        <dbReference type="Proteomes" id="UP000636479"/>
    </source>
</evidence>
<evidence type="ECO:0000256" key="1">
    <source>
        <dbReference type="SAM" id="SignalP"/>
    </source>
</evidence>
<evidence type="ECO:0000259" key="2">
    <source>
        <dbReference type="Pfam" id="PF18271"/>
    </source>
</evidence>
<feature type="chain" id="PRO_5034075591" evidence="1">
    <location>
        <begin position="18"/>
        <end position="320"/>
    </location>
</feature>
<dbReference type="Gene3D" id="2.60.120.1160">
    <property type="match status" value="1"/>
</dbReference>
<feature type="signal peptide" evidence="1">
    <location>
        <begin position="1"/>
        <end position="17"/>
    </location>
</feature>
<dbReference type="PANTHER" id="PTHR34612:SF2">
    <property type="entry name" value="GLYCOSIDE HYDROLASE 131 CATALYTIC N-TERMINAL DOMAIN-CONTAINING PROTEIN"/>
    <property type="match status" value="1"/>
</dbReference>
<comment type="caution">
    <text evidence="3">The sequence shown here is derived from an EMBL/GenBank/DDBJ whole genome shotgun (WGS) entry which is preliminary data.</text>
</comment>
<dbReference type="GeneID" id="59342352"/>
<dbReference type="EMBL" id="JACAZF010000003">
    <property type="protein sequence ID" value="KAF7309271.1"/>
    <property type="molecule type" value="Genomic_DNA"/>
</dbReference>
<proteinExistence type="predicted"/>
<accession>A0A8H6WAL5</accession>
<dbReference type="Proteomes" id="UP000636479">
    <property type="component" value="Unassembled WGS sequence"/>
</dbReference>
<sequence length="320" mass="34671">MCCVSLLLTSILVSLRAVCGNVLEKSSNVLYDGRAPLTLTADDLDNSNGPYLTCVPFPAQDTHDAHFDFSAVKGQNESASYYTKFQRFALPTPLHNLPFSSEQVLAISIDNTSVFVPGGGPPQLGFRRTELIAQVNKSSSLADSVMEIGTTTFHFSIQADILHPLNYKHEYQIVFIEPSDGTHVFGVQLGSPFTNPTGPLPAPNAHSFKILDHALNVLFSTPFLPLHWHNFAITVDWDNRTLAVAYSLDAAPLKTFKPATPNPTVAAGVSGDFHFGVLKLPLVDPKDTLANQGDVVHHGIQEGTTEALLYSGVFVTKGNK</sequence>
<gene>
    <name evidence="3" type="ORF">MIND_00297400</name>
</gene>
<dbReference type="RefSeq" id="XP_037222721.1">
    <property type="nucleotide sequence ID" value="XM_037359836.1"/>
</dbReference>
<organism evidence="3 4">
    <name type="scientific">Mycena indigotica</name>
    <dbReference type="NCBI Taxonomy" id="2126181"/>
    <lineage>
        <taxon>Eukaryota</taxon>
        <taxon>Fungi</taxon>
        <taxon>Dikarya</taxon>
        <taxon>Basidiomycota</taxon>
        <taxon>Agaricomycotina</taxon>
        <taxon>Agaricomycetes</taxon>
        <taxon>Agaricomycetidae</taxon>
        <taxon>Agaricales</taxon>
        <taxon>Marasmiineae</taxon>
        <taxon>Mycenaceae</taxon>
        <taxon>Mycena</taxon>
    </lineage>
</organism>
<keyword evidence="4" id="KW-1185">Reference proteome</keyword>
<keyword evidence="1" id="KW-0732">Signal</keyword>
<reference evidence="3" key="1">
    <citation type="submission" date="2020-05" db="EMBL/GenBank/DDBJ databases">
        <title>Mycena genomes resolve the evolution of fungal bioluminescence.</title>
        <authorList>
            <person name="Tsai I.J."/>
        </authorList>
    </citation>
    <scope>NUCLEOTIDE SEQUENCE</scope>
    <source>
        <strain evidence="3">171206Taipei</strain>
    </source>
</reference>